<keyword evidence="2" id="KW-1185">Reference proteome</keyword>
<sequence length="52" mass="6025">MDPEDTKWFSSVIINHIDTCDFISSENRVTFTYTYPVVDVLKISPLPYNGRV</sequence>
<organism evidence="1 2">
    <name type="scientific">Hymenobacter mucosus</name>
    <dbReference type="NCBI Taxonomy" id="1411120"/>
    <lineage>
        <taxon>Bacteria</taxon>
        <taxon>Pseudomonadati</taxon>
        <taxon>Bacteroidota</taxon>
        <taxon>Cytophagia</taxon>
        <taxon>Cytophagales</taxon>
        <taxon>Hymenobacteraceae</taxon>
        <taxon>Hymenobacter</taxon>
    </lineage>
</organism>
<proteinExistence type="predicted"/>
<reference evidence="2" key="1">
    <citation type="submission" date="2017-06" db="EMBL/GenBank/DDBJ databases">
        <authorList>
            <person name="Varghese N."/>
            <person name="Submissions S."/>
        </authorList>
    </citation>
    <scope>NUCLEOTIDE SEQUENCE [LARGE SCALE GENOMIC DNA]</scope>
    <source>
        <strain evidence="2">DSM 28041</strain>
    </source>
</reference>
<protein>
    <submittedName>
        <fullName evidence="1">Uncharacterized protein</fullName>
    </submittedName>
</protein>
<gene>
    <name evidence="1" type="ORF">SAMN06269173_11451</name>
</gene>
<accession>A0A239AQH5</accession>
<name>A0A239AQH5_9BACT</name>
<dbReference type="AlphaFoldDB" id="A0A239AQH5"/>
<evidence type="ECO:0000313" key="2">
    <source>
        <dbReference type="Proteomes" id="UP000198310"/>
    </source>
</evidence>
<dbReference type="EMBL" id="FZNS01000014">
    <property type="protein sequence ID" value="SNR97790.1"/>
    <property type="molecule type" value="Genomic_DNA"/>
</dbReference>
<dbReference type="Proteomes" id="UP000198310">
    <property type="component" value="Unassembled WGS sequence"/>
</dbReference>
<evidence type="ECO:0000313" key="1">
    <source>
        <dbReference type="EMBL" id="SNR97790.1"/>
    </source>
</evidence>